<accession>A0A9D3Y354</accession>
<name>A0A9D3Y354_DREPO</name>
<proteinExistence type="predicted"/>
<keyword evidence="2" id="KW-1185">Reference proteome</keyword>
<dbReference type="EMBL" id="JAIWYP010000049">
    <property type="protein sequence ID" value="KAH3690935.1"/>
    <property type="molecule type" value="Genomic_DNA"/>
</dbReference>
<dbReference type="AlphaFoldDB" id="A0A9D3Y354"/>
<evidence type="ECO:0000313" key="1">
    <source>
        <dbReference type="EMBL" id="KAH3690935.1"/>
    </source>
</evidence>
<protein>
    <submittedName>
        <fullName evidence="1">Uncharacterized protein</fullName>
    </submittedName>
</protein>
<comment type="caution">
    <text evidence="1">The sequence shown here is derived from an EMBL/GenBank/DDBJ whole genome shotgun (WGS) entry which is preliminary data.</text>
</comment>
<evidence type="ECO:0000313" key="2">
    <source>
        <dbReference type="Proteomes" id="UP000828390"/>
    </source>
</evidence>
<sequence>MIQKAVPVIQLIVHGDSGLAVVKGAVRFRHKPDIISYRVMDYTYGISRNDFYYEANNLLTRKYTNMKKRR</sequence>
<reference evidence="1" key="2">
    <citation type="submission" date="2020-11" db="EMBL/GenBank/DDBJ databases">
        <authorList>
            <person name="McCartney M.A."/>
            <person name="Auch B."/>
            <person name="Kono T."/>
            <person name="Mallez S."/>
            <person name="Becker A."/>
            <person name="Gohl D.M."/>
            <person name="Silverstein K.A.T."/>
            <person name="Koren S."/>
            <person name="Bechman K.B."/>
            <person name="Herman A."/>
            <person name="Abrahante J.E."/>
            <person name="Garbe J."/>
        </authorList>
    </citation>
    <scope>NUCLEOTIDE SEQUENCE</scope>
    <source>
        <strain evidence="1">Duluth1</strain>
        <tissue evidence="1">Whole animal</tissue>
    </source>
</reference>
<dbReference type="Proteomes" id="UP000828390">
    <property type="component" value="Unassembled WGS sequence"/>
</dbReference>
<gene>
    <name evidence="1" type="ORF">DPMN_192759</name>
</gene>
<reference evidence="1" key="1">
    <citation type="journal article" date="2019" name="bioRxiv">
        <title>The Genome of the Zebra Mussel, Dreissena polymorpha: A Resource for Invasive Species Research.</title>
        <authorList>
            <person name="McCartney M.A."/>
            <person name="Auch B."/>
            <person name="Kono T."/>
            <person name="Mallez S."/>
            <person name="Zhang Y."/>
            <person name="Obille A."/>
            <person name="Becker A."/>
            <person name="Abrahante J.E."/>
            <person name="Garbe J."/>
            <person name="Badalamenti J.P."/>
            <person name="Herman A."/>
            <person name="Mangelson H."/>
            <person name="Liachko I."/>
            <person name="Sullivan S."/>
            <person name="Sone E.D."/>
            <person name="Koren S."/>
            <person name="Silverstein K.A.T."/>
            <person name="Beckman K.B."/>
            <person name="Gohl D.M."/>
        </authorList>
    </citation>
    <scope>NUCLEOTIDE SEQUENCE</scope>
    <source>
        <strain evidence="1">Duluth1</strain>
        <tissue evidence="1">Whole animal</tissue>
    </source>
</reference>
<organism evidence="1 2">
    <name type="scientific">Dreissena polymorpha</name>
    <name type="common">Zebra mussel</name>
    <name type="synonym">Mytilus polymorpha</name>
    <dbReference type="NCBI Taxonomy" id="45954"/>
    <lineage>
        <taxon>Eukaryota</taxon>
        <taxon>Metazoa</taxon>
        <taxon>Spiralia</taxon>
        <taxon>Lophotrochozoa</taxon>
        <taxon>Mollusca</taxon>
        <taxon>Bivalvia</taxon>
        <taxon>Autobranchia</taxon>
        <taxon>Heteroconchia</taxon>
        <taxon>Euheterodonta</taxon>
        <taxon>Imparidentia</taxon>
        <taxon>Neoheterodontei</taxon>
        <taxon>Myida</taxon>
        <taxon>Dreissenoidea</taxon>
        <taxon>Dreissenidae</taxon>
        <taxon>Dreissena</taxon>
    </lineage>
</organism>